<keyword evidence="5 10" id="KW-1133">Transmembrane helix</keyword>
<dbReference type="Pfam" id="PF16556">
    <property type="entry name" value="IL17R_fnIII_D1"/>
    <property type="match status" value="1"/>
</dbReference>
<evidence type="ECO:0000256" key="7">
    <source>
        <dbReference type="ARBA" id="ARBA00023170"/>
    </source>
</evidence>
<comment type="subcellular location">
    <subcellularLocation>
        <location evidence="1">Cell membrane</location>
        <topology evidence="1">Single-pass type I membrane protein</topology>
    </subcellularLocation>
</comment>
<evidence type="ECO:0000256" key="4">
    <source>
        <dbReference type="ARBA" id="ARBA00022729"/>
    </source>
</evidence>
<dbReference type="Gene3D" id="3.40.50.11530">
    <property type="match status" value="1"/>
</dbReference>
<feature type="transmembrane region" description="Helical" evidence="10">
    <location>
        <begin position="270"/>
        <end position="294"/>
    </location>
</feature>
<gene>
    <name evidence="12" type="primary">Il17ra</name>
    <name evidence="12" type="ORF">POSRUF_R11296</name>
</gene>
<dbReference type="InterPro" id="IPR038683">
    <property type="entry name" value="IL17RA/B_FnIII-like_1_sf"/>
</dbReference>
<organism evidence="12 13">
    <name type="scientific">Pomatostomus ruficeps</name>
    <name type="common">Chestnut-crowned babbler</name>
    <dbReference type="NCBI Taxonomy" id="9176"/>
    <lineage>
        <taxon>Eukaryota</taxon>
        <taxon>Metazoa</taxon>
        <taxon>Chordata</taxon>
        <taxon>Craniata</taxon>
        <taxon>Vertebrata</taxon>
        <taxon>Euteleostomi</taxon>
        <taxon>Archelosauria</taxon>
        <taxon>Archosauria</taxon>
        <taxon>Dinosauria</taxon>
        <taxon>Saurischia</taxon>
        <taxon>Theropoda</taxon>
        <taxon>Coelurosauria</taxon>
        <taxon>Aves</taxon>
        <taxon>Neognathae</taxon>
        <taxon>Neoaves</taxon>
        <taxon>Telluraves</taxon>
        <taxon>Australaves</taxon>
        <taxon>Passeriformes</taxon>
        <taxon>Sylvioidea</taxon>
        <taxon>Timaliidae</taxon>
        <taxon>Pomatostomus</taxon>
    </lineage>
</organism>
<dbReference type="PANTHER" id="PTHR15583">
    <property type="entry name" value="INTERLEUKIN-17 RECEPTOR"/>
    <property type="match status" value="1"/>
</dbReference>
<dbReference type="FunFam" id="3.40.50.11530:FF:000002">
    <property type="entry name" value="Interleukin 17 receptor A"/>
    <property type="match status" value="1"/>
</dbReference>
<evidence type="ECO:0000256" key="10">
    <source>
        <dbReference type="SAM" id="Phobius"/>
    </source>
</evidence>
<dbReference type="GO" id="GO:0030368">
    <property type="term" value="F:interleukin-17 receptor activity"/>
    <property type="evidence" value="ECO:0007669"/>
    <property type="project" value="InterPro"/>
</dbReference>
<dbReference type="PANTHER" id="PTHR15583:SF13">
    <property type="entry name" value="INTERLEUKIN-17 RECEPTOR A"/>
    <property type="match status" value="1"/>
</dbReference>
<evidence type="ECO:0000256" key="5">
    <source>
        <dbReference type="ARBA" id="ARBA00022989"/>
    </source>
</evidence>
<feature type="non-terminal residue" evidence="12">
    <location>
        <position position="1"/>
    </location>
</feature>
<dbReference type="Gene3D" id="2.60.40.2160">
    <property type="entry name" value="Interleukin-17 receptor A/B, fibronectin-III-like domain 1"/>
    <property type="match status" value="1"/>
</dbReference>
<name>A0A7L2TG96_POMRU</name>
<evidence type="ECO:0000256" key="1">
    <source>
        <dbReference type="ARBA" id="ARBA00004251"/>
    </source>
</evidence>
<dbReference type="GO" id="GO:0005886">
    <property type="term" value="C:plasma membrane"/>
    <property type="evidence" value="ECO:0007669"/>
    <property type="project" value="UniProtKB-SubCell"/>
</dbReference>
<dbReference type="Proteomes" id="UP000583496">
    <property type="component" value="Unassembled WGS sequence"/>
</dbReference>
<reference evidence="12 13" key="1">
    <citation type="submission" date="2019-09" db="EMBL/GenBank/DDBJ databases">
        <title>Bird 10,000 Genomes (B10K) Project - Family phase.</title>
        <authorList>
            <person name="Zhang G."/>
        </authorList>
    </citation>
    <scope>NUCLEOTIDE SEQUENCE [LARGE SCALE GENOMIC DNA]</scope>
    <source>
        <strain evidence="12">B10K-DU-002-71</strain>
        <tissue evidence="12">Muscle</tissue>
    </source>
</reference>
<evidence type="ECO:0000256" key="8">
    <source>
        <dbReference type="ARBA" id="ARBA00023180"/>
    </source>
</evidence>
<keyword evidence="6 10" id="KW-0472">Membrane</keyword>
<evidence type="ECO:0000256" key="9">
    <source>
        <dbReference type="SAM" id="MobiDB-lite"/>
    </source>
</evidence>
<evidence type="ECO:0000256" key="2">
    <source>
        <dbReference type="ARBA" id="ARBA00022475"/>
    </source>
</evidence>
<feature type="region of interest" description="Disordered" evidence="9">
    <location>
        <begin position="732"/>
        <end position="772"/>
    </location>
</feature>
<dbReference type="AlphaFoldDB" id="A0A7L2TG96"/>
<dbReference type="Gene3D" id="2.60.40.2150">
    <property type="entry name" value="Interleukin-17 receptor A/B, fibronectin-III-like domain 2"/>
    <property type="match status" value="1"/>
</dbReference>
<keyword evidence="13" id="KW-1185">Reference proteome</keyword>
<evidence type="ECO:0000313" key="12">
    <source>
        <dbReference type="EMBL" id="NXS32899.1"/>
    </source>
</evidence>
<evidence type="ECO:0000256" key="6">
    <source>
        <dbReference type="ARBA" id="ARBA00023136"/>
    </source>
</evidence>
<keyword evidence="4" id="KW-0732">Signal</keyword>
<comment type="caution">
    <text evidence="12">The sequence shown here is derived from an EMBL/GenBank/DDBJ whole genome shotgun (WGS) entry which is preliminary data.</text>
</comment>
<keyword evidence="3 10" id="KW-0812">Transmembrane</keyword>
<dbReference type="Pfam" id="PF16578">
    <property type="entry name" value="IL17R_fnIII_D2"/>
    <property type="match status" value="1"/>
</dbReference>
<dbReference type="InterPro" id="IPR043046">
    <property type="entry name" value="IL17RA/B_FnIII-like_2_sf"/>
</dbReference>
<accession>A0A7L2TG96</accession>
<dbReference type="OrthoDB" id="5915222at2759"/>
<evidence type="ECO:0000259" key="11">
    <source>
        <dbReference type="PROSITE" id="PS51534"/>
    </source>
</evidence>
<dbReference type="PROSITE" id="PS51534">
    <property type="entry name" value="SEFIR"/>
    <property type="match status" value="1"/>
</dbReference>
<dbReference type="InterPro" id="IPR032356">
    <property type="entry name" value="IL17R_A/B_N"/>
</dbReference>
<feature type="domain" description="SEFIR" evidence="11">
    <location>
        <begin position="325"/>
        <end position="481"/>
    </location>
</feature>
<evidence type="ECO:0000256" key="3">
    <source>
        <dbReference type="ARBA" id="ARBA00022692"/>
    </source>
</evidence>
<dbReference type="InterPro" id="IPR013568">
    <property type="entry name" value="SEFIR_dom"/>
</dbReference>
<dbReference type="EMBL" id="VYZT01035958">
    <property type="protein sequence ID" value="NXS32899.1"/>
    <property type="molecule type" value="Genomic_DNA"/>
</dbReference>
<feature type="compositionally biased region" description="Acidic residues" evidence="9">
    <location>
        <begin position="750"/>
        <end position="765"/>
    </location>
</feature>
<protein>
    <submittedName>
        <fullName evidence="12">I17RA protein</fullName>
    </submittedName>
</protein>
<feature type="non-terminal residue" evidence="12">
    <location>
        <position position="811"/>
    </location>
</feature>
<keyword evidence="8" id="KW-0325">Glycoprotein</keyword>
<sequence>FPPQDLNCLVRNSTCMESSWLKVPAWTPSAPSSLHVSSDVFRREDGKLLPVLQIEWKVATDASIRFLEGAELTVMQVNSNQQICAQFDFQNNLPLQVRPDGRRWNFTFDRFEVEPGQTYQVTVYHLPKLGINGDYNCKSMSLTMPDCMDSLMRRTIPCIKTGSLWEPRIQGESLDDTTLLVSFKPWTEAAQYQIHVASYLNEKKCRMVTRDFMEDGLQQQVNVTIKIENIKACCSYRIQIQPFFEKCGTDCPRHSAFIPCEPVPNDMMIWLYWCITGICVLLVGSVITAVLCMTKKRAGRQRGKCNHNNFQAAPYTELPLPPLKPRKVWVVYSADHLLYVDVVLKFAEFLMTVCGTAVALDLLEDHHISELGPLPWLMRQKKEMEELSSKIIILCSRGTQAKWQAMLGRDPVCLRQDQQRPVGDLFTPALNLILPDFKKPACFGMYIVCYFKGICSERDIPDLFNVIARYQLMDKFEDIYFRIQDLEKFEPGRIHRIQEITAQNYIETPSGRKLKEAIEKFKNWQTEHPDWFESENICLDSDEELHSLNRESQVDSLLSEPGGIVKHQLHLREPDPSCCYVVNLHMREGERTGCKLQPQLNPLGDPNSQTVVLPADETPQVRVVEPVSPMKDRNVLSHHVLSSEDCMEGVPLLETSFPMRNNVIFHDGSEVSAIAEQSPANLSGDLSDHLNGPMYRLYQQSVIPSAPCLCQREADQQHQLVFDDQCKDQRQSVQSDQGYISRCSPLPPEDLLEEDEEEEEEEDQEQQVGFHELTPEVLNSLKSLQKQLFFQDIQRSSSWSYPAEVMDIDQS</sequence>
<evidence type="ECO:0000313" key="13">
    <source>
        <dbReference type="Proteomes" id="UP000583496"/>
    </source>
</evidence>
<proteinExistence type="predicted"/>
<keyword evidence="7" id="KW-0675">Receptor</keyword>
<dbReference type="InterPro" id="IPR039465">
    <property type="entry name" value="IL-17_rcpt-like"/>
</dbReference>
<keyword evidence="2" id="KW-1003">Cell membrane</keyword>
<dbReference type="Pfam" id="PF08357">
    <property type="entry name" value="SEFIR"/>
    <property type="match status" value="1"/>
</dbReference>